<dbReference type="GO" id="GO:0005886">
    <property type="term" value="C:plasma membrane"/>
    <property type="evidence" value="ECO:0007669"/>
    <property type="project" value="TreeGrafter"/>
</dbReference>
<feature type="transmembrane region" description="Helical" evidence="5">
    <location>
        <begin position="89"/>
        <end position="111"/>
    </location>
</feature>
<evidence type="ECO:0000256" key="5">
    <source>
        <dbReference type="SAM" id="Phobius"/>
    </source>
</evidence>
<keyword evidence="6" id="KW-0560">Oxidoreductase</keyword>
<feature type="transmembrane region" description="Helical" evidence="5">
    <location>
        <begin position="6"/>
        <end position="27"/>
    </location>
</feature>
<name>A0A8F5ZFD2_METHU</name>
<feature type="transmembrane region" description="Helical" evidence="5">
    <location>
        <begin position="263"/>
        <end position="284"/>
    </location>
</feature>
<dbReference type="OrthoDB" id="15253at2157"/>
<keyword evidence="2 5" id="KW-0812">Transmembrane</keyword>
<protein>
    <submittedName>
        <fullName evidence="6">NADH-quinone oxidoreductase subunit H</fullName>
        <ecNumber evidence="6">1.6.5.11</ecNumber>
    </submittedName>
</protein>
<dbReference type="PANTHER" id="PTHR43359:SF1">
    <property type="entry name" value="FORMATE HYDROGENLYASE SUBUNIT 4-RELATED"/>
    <property type="match status" value="1"/>
</dbReference>
<feature type="transmembrane region" description="Helical" evidence="5">
    <location>
        <begin position="123"/>
        <end position="143"/>
    </location>
</feature>
<dbReference type="PANTHER" id="PTHR43359">
    <property type="entry name" value="FORMATE HYDROGENLYASE SUBUNIT 4"/>
    <property type="match status" value="1"/>
</dbReference>
<sequence>MNSFNPFLAAALFIILAPVVGILITGLDRILTARMQGRVGPPVLQPWYDIRKLFQKKQVAVWGAQSFFIFCYLIFIIFTGALFFAGGDILLVIFAFTLGHVFLVLGAYVSYSPYAHIGAERELIQLMAVEPMIIIAAIGLYQVNDSFLIGDMANHPGLPILLLPGVFLGFIYILTFKLRKSPFDLATSHHAHQELVKGSTTEFSGWTLGMLELAHIYELVVMLGFIWLFFGDNLILCGIAIVVIMVLEILVDNCTSRVRWQDAMISAWFVTLVAGAGNIFALSIM</sequence>
<accession>A0A8F5ZFD2</accession>
<reference evidence="6 7" key="1">
    <citation type="submission" date="2021-06" db="EMBL/GenBank/DDBJ databases">
        <title>Complete genome sequence of the secondary alcohol utilizing methanogen Methanospirillum hungatei strain GP1.</title>
        <authorList>
            <person name="Day L.A."/>
            <person name="Costa K.C."/>
        </authorList>
    </citation>
    <scope>NUCLEOTIDE SEQUENCE [LARGE SCALE GENOMIC DNA]</scope>
    <source>
        <strain evidence="6 7">GP1</strain>
    </source>
</reference>
<comment type="subcellular location">
    <subcellularLocation>
        <location evidence="1">Membrane</location>
        <topology evidence="1">Multi-pass membrane protein</topology>
    </subcellularLocation>
</comment>
<dbReference type="InterPro" id="IPR052561">
    <property type="entry name" value="ComplexI_Subunit1"/>
</dbReference>
<organism evidence="6 7">
    <name type="scientific">Methanospirillum hungatei</name>
    <dbReference type="NCBI Taxonomy" id="2203"/>
    <lineage>
        <taxon>Archaea</taxon>
        <taxon>Methanobacteriati</taxon>
        <taxon>Methanobacteriota</taxon>
        <taxon>Stenosarchaea group</taxon>
        <taxon>Methanomicrobia</taxon>
        <taxon>Methanomicrobiales</taxon>
        <taxon>Methanospirillaceae</taxon>
        <taxon>Methanospirillum</taxon>
    </lineage>
</organism>
<evidence type="ECO:0000256" key="2">
    <source>
        <dbReference type="ARBA" id="ARBA00022692"/>
    </source>
</evidence>
<dbReference type="GO" id="GO:0016491">
    <property type="term" value="F:oxidoreductase activity"/>
    <property type="evidence" value="ECO:0007669"/>
    <property type="project" value="UniProtKB-KW"/>
</dbReference>
<dbReference type="Pfam" id="PF00146">
    <property type="entry name" value="NADHdh"/>
    <property type="match status" value="1"/>
</dbReference>
<evidence type="ECO:0000313" key="6">
    <source>
        <dbReference type="EMBL" id="QXO94389.1"/>
    </source>
</evidence>
<proteinExistence type="predicted"/>
<gene>
    <name evidence="6" type="ORF">KSK55_13845</name>
</gene>
<keyword evidence="4 5" id="KW-0472">Membrane</keyword>
<feature type="transmembrane region" description="Helical" evidence="5">
    <location>
        <begin position="59"/>
        <end position="83"/>
    </location>
</feature>
<keyword evidence="3 5" id="KW-1133">Transmembrane helix</keyword>
<evidence type="ECO:0000256" key="4">
    <source>
        <dbReference type="ARBA" id="ARBA00023136"/>
    </source>
</evidence>
<dbReference type="AlphaFoldDB" id="A0A8F5ZFD2"/>
<dbReference type="InterPro" id="IPR001694">
    <property type="entry name" value="NADH_UbQ_OxRdtase_su1/FPO"/>
</dbReference>
<feature type="transmembrane region" description="Helical" evidence="5">
    <location>
        <begin position="233"/>
        <end position="251"/>
    </location>
</feature>
<evidence type="ECO:0000256" key="1">
    <source>
        <dbReference type="ARBA" id="ARBA00004141"/>
    </source>
</evidence>
<dbReference type="EMBL" id="CP077107">
    <property type="protein sequence ID" value="QXO94389.1"/>
    <property type="molecule type" value="Genomic_DNA"/>
</dbReference>
<dbReference type="EC" id="1.6.5.11" evidence="6"/>
<dbReference type="Proteomes" id="UP000694228">
    <property type="component" value="Chromosome"/>
</dbReference>
<evidence type="ECO:0000256" key="3">
    <source>
        <dbReference type="ARBA" id="ARBA00022989"/>
    </source>
</evidence>
<evidence type="ECO:0000313" key="7">
    <source>
        <dbReference type="Proteomes" id="UP000694228"/>
    </source>
</evidence>
<feature type="transmembrane region" description="Helical" evidence="5">
    <location>
        <begin position="155"/>
        <end position="174"/>
    </location>
</feature>